<organism evidence="1 2">
    <name type="scientific">Neurospora hispaniola</name>
    <dbReference type="NCBI Taxonomy" id="588809"/>
    <lineage>
        <taxon>Eukaryota</taxon>
        <taxon>Fungi</taxon>
        <taxon>Dikarya</taxon>
        <taxon>Ascomycota</taxon>
        <taxon>Pezizomycotina</taxon>
        <taxon>Sordariomycetes</taxon>
        <taxon>Sordariomycetidae</taxon>
        <taxon>Sordariales</taxon>
        <taxon>Sordariaceae</taxon>
        <taxon>Neurospora</taxon>
    </lineage>
</organism>
<evidence type="ECO:0000313" key="2">
    <source>
        <dbReference type="Proteomes" id="UP001285908"/>
    </source>
</evidence>
<dbReference type="AlphaFoldDB" id="A0AAJ0I5W9"/>
<dbReference type="RefSeq" id="XP_062691739.1">
    <property type="nucleotide sequence ID" value="XM_062832781.1"/>
</dbReference>
<protein>
    <submittedName>
        <fullName evidence="1">Uncharacterized protein</fullName>
    </submittedName>
</protein>
<evidence type="ECO:0000313" key="1">
    <source>
        <dbReference type="EMBL" id="KAK3490556.1"/>
    </source>
</evidence>
<sequence>MDRFGLARDPGGRTIHQSAHFILRKRLRQSYREVPQQTPPRARLLAIPFPSQLRQILAPRFLTRLTCAPVLTLVCRKCRSLEKKRNEFKGMKYKFINFPSGLNAKSAWPRNSSWVGSNVRGFLIHDISSKPSSPSKTGCPPCFFSPADLYPPLLPFGPTCDRLVPPHLPPTTTSLKALDPSICLISETSHFREMDGLCSVTSLNQ</sequence>
<dbReference type="GeneID" id="87870403"/>
<dbReference type="EMBL" id="JAULSX010000005">
    <property type="protein sequence ID" value="KAK3490556.1"/>
    <property type="molecule type" value="Genomic_DNA"/>
</dbReference>
<gene>
    <name evidence="1" type="ORF">B0T23DRAFT_164225</name>
</gene>
<name>A0AAJ0I5W9_9PEZI</name>
<dbReference type="Proteomes" id="UP001285908">
    <property type="component" value="Unassembled WGS sequence"/>
</dbReference>
<keyword evidence="2" id="KW-1185">Reference proteome</keyword>
<proteinExistence type="predicted"/>
<reference evidence="1 2" key="1">
    <citation type="journal article" date="2023" name="Mol. Phylogenet. Evol.">
        <title>Genome-scale phylogeny and comparative genomics of the fungal order Sordariales.</title>
        <authorList>
            <person name="Hensen N."/>
            <person name="Bonometti L."/>
            <person name="Westerberg I."/>
            <person name="Brannstrom I.O."/>
            <person name="Guillou S."/>
            <person name="Cros-Aarteil S."/>
            <person name="Calhoun S."/>
            <person name="Haridas S."/>
            <person name="Kuo A."/>
            <person name="Mondo S."/>
            <person name="Pangilinan J."/>
            <person name="Riley R."/>
            <person name="LaButti K."/>
            <person name="Andreopoulos B."/>
            <person name="Lipzen A."/>
            <person name="Chen C."/>
            <person name="Yan M."/>
            <person name="Daum C."/>
            <person name="Ng V."/>
            <person name="Clum A."/>
            <person name="Steindorff A."/>
            <person name="Ohm R.A."/>
            <person name="Martin F."/>
            <person name="Silar P."/>
            <person name="Natvig D.O."/>
            <person name="Lalanne C."/>
            <person name="Gautier V."/>
            <person name="Ament-Velasquez S.L."/>
            <person name="Kruys A."/>
            <person name="Hutchinson M.I."/>
            <person name="Powell A.J."/>
            <person name="Barry K."/>
            <person name="Miller A.N."/>
            <person name="Grigoriev I.V."/>
            <person name="Debuchy R."/>
            <person name="Gladieux P."/>
            <person name="Hiltunen Thoren M."/>
            <person name="Johannesson H."/>
        </authorList>
    </citation>
    <scope>NUCLEOTIDE SEQUENCE [LARGE SCALE GENOMIC DNA]</scope>
    <source>
        <strain evidence="1 2">FGSC 10403</strain>
    </source>
</reference>
<accession>A0AAJ0I5W9</accession>
<comment type="caution">
    <text evidence="1">The sequence shown here is derived from an EMBL/GenBank/DDBJ whole genome shotgun (WGS) entry which is preliminary data.</text>
</comment>